<proteinExistence type="inferred from homology"/>
<dbReference type="InterPro" id="IPR002347">
    <property type="entry name" value="SDR_fam"/>
</dbReference>
<dbReference type="PRINTS" id="PR00080">
    <property type="entry name" value="SDRFAMILY"/>
</dbReference>
<dbReference type="InterPro" id="IPR036291">
    <property type="entry name" value="NAD(P)-bd_dom_sf"/>
</dbReference>
<dbReference type="Proteomes" id="UP001183607">
    <property type="component" value="Unassembled WGS sequence"/>
</dbReference>
<dbReference type="Gene3D" id="3.40.50.720">
    <property type="entry name" value="NAD(P)-binding Rossmann-like Domain"/>
    <property type="match status" value="1"/>
</dbReference>
<comment type="similarity">
    <text evidence="1 3">Belongs to the short-chain dehydrogenases/reductases (SDR) family.</text>
</comment>
<comment type="caution">
    <text evidence="5">The sequence shown here is derived from an EMBL/GenBank/DDBJ whole genome shotgun (WGS) entry which is preliminary data.</text>
</comment>
<dbReference type="CDD" id="cd05374">
    <property type="entry name" value="17beta-HSD-like_SDR_c"/>
    <property type="match status" value="1"/>
</dbReference>
<dbReference type="Pfam" id="PF00106">
    <property type="entry name" value="adh_short"/>
    <property type="match status" value="1"/>
</dbReference>
<protein>
    <submittedName>
        <fullName evidence="5">SDR family NAD(P)-dependent oxidoreductase</fullName>
    </submittedName>
</protein>
<dbReference type="InterPro" id="IPR057326">
    <property type="entry name" value="KR_dom"/>
</dbReference>
<dbReference type="FunFam" id="3.40.50.720:FF:000084">
    <property type="entry name" value="Short-chain dehydrogenase reductase"/>
    <property type="match status" value="1"/>
</dbReference>
<dbReference type="EMBL" id="JAVRER010000023">
    <property type="protein sequence ID" value="MDT0417022.1"/>
    <property type="molecule type" value="Genomic_DNA"/>
</dbReference>
<keyword evidence="2" id="KW-0560">Oxidoreductase</keyword>
<dbReference type="RefSeq" id="WP_095682891.1">
    <property type="nucleotide sequence ID" value="NZ_JAVRER010000023.1"/>
</dbReference>
<dbReference type="SUPFAM" id="SSF51735">
    <property type="entry name" value="NAD(P)-binding Rossmann-fold domains"/>
    <property type="match status" value="1"/>
</dbReference>
<evidence type="ECO:0000313" key="5">
    <source>
        <dbReference type="EMBL" id="MDT0417022.1"/>
    </source>
</evidence>
<evidence type="ECO:0000256" key="3">
    <source>
        <dbReference type="RuleBase" id="RU000363"/>
    </source>
</evidence>
<dbReference type="SMART" id="SM00822">
    <property type="entry name" value="PKS_KR"/>
    <property type="match status" value="1"/>
</dbReference>
<evidence type="ECO:0000259" key="4">
    <source>
        <dbReference type="SMART" id="SM00822"/>
    </source>
</evidence>
<dbReference type="NCBIfam" id="NF006114">
    <property type="entry name" value="PRK08263.1"/>
    <property type="match status" value="1"/>
</dbReference>
<sequence length="278" mass="29701">MSQVFLVTGSSRGLGRALVETALQAGHRVLATARDPRTLDELRASYGDALATTRHDVTDPAAAERVVAEAVERFGRLDVLVNNAGQADLVTIEDTDIDVFRRQMDTNFYGVVYTSRAALPVLRKQGGGHIIQISSVGGRVASPGLSAYQSAKWAVGGFSEVLAAETASFGVKVTVIEPGGMRTDWGAASMKVPEASAPYQDLMAQAAKLRNNFDTHAPGDPVRVARAILTVASLDEPPVRLLLGSDAYEYGRAAWSGRVAEDAKWEELSRSADFPKGE</sequence>
<dbReference type="InterPro" id="IPR051911">
    <property type="entry name" value="SDR_oxidoreductase"/>
</dbReference>
<accession>A0ABD5E8B6</accession>
<dbReference type="AlphaFoldDB" id="A0ABD5E8B6"/>
<evidence type="ECO:0000313" key="6">
    <source>
        <dbReference type="Proteomes" id="UP001183607"/>
    </source>
</evidence>
<dbReference type="PANTHER" id="PTHR43976">
    <property type="entry name" value="SHORT CHAIN DEHYDROGENASE"/>
    <property type="match status" value="1"/>
</dbReference>
<reference evidence="6" key="1">
    <citation type="submission" date="2023-07" db="EMBL/GenBank/DDBJ databases">
        <title>30 novel species of actinomycetes from the DSMZ collection.</title>
        <authorList>
            <person name="Nouioui I."/>
        </authorList>
    </citation>
    <scope>NUCLEOTIDE SEQUENCE [LARGE SCALE GENOMIC DNA]</scope>
    <source>
        <strain evidence="6">DSM 41982</strain>
    </source>
</reference>
<evidence type="ECO:0000256" key="1">
    <source>
        <dbReference type="ARBA" id="ARBA00006484"/>
    </source>
</evidence>
<name>A0ABD5E8B6_9ACTN</name>
<dbReference type="PRINTS" id="PR00081">
    <property type="entry name" value="GDHRDH"/>
</dbReference>
<evidence type="ECO:0000256" key="2">
    <source>
        <dbReference type="ARBA" id="ARBA00023002"/>
    </source>
</evidence>
<organism evidence="5 6">
    <name type="scientific">Streptomyces evansiae</name>
    <dbReference type="NCBI Taxonomy" id="3075535"/>
    <lineage>
        <taxon>Bacteria</taxon>
        <taxon>Bacillati</taxon>
        <taxon>Actinomycetota</taxon>
        <taxon>Actinomycetes</taxon>
        <taxon>Kitasatosporales</taxon>
        <taxon>Streptomycetaceae</taxon>
        <taxon>Streptomyces</taxon>
    </lineage>
</organism>
<gene>
    <name evidence="5" type="ORF">RM574_16155</name>
</gene>
<dbReference type="GO" id="GO:0016491">
    <property type="term" value="F:oxidoreductase activity"/>
    <property type="evidence" value="ECO:0007669"/>
    <property type="project" value="UniProtKB-KW"/>
</dbReference>
<feature type="domain" description="Ketoreductase" evidence="4">
    <location>
        <begin position="3"/>
        <end position="185"/>
    </location>
</feature>
<dbReference type="PANTHER" id="PTHR43976:SF16">
    <property type="entry name" value="SHORT-CHAIN DEHYDROGENASE_REDUCTASE FAMILY PROTEIN"/>
    <property type="match status" value="1"/>
</dbReference>